<accession>A0A1J6ISV5</accession>
<reference evidence="1" key="1">
    <citation type="submission" date="2016-11" db="EMBL/GenBank/DDBJ databases">
        <title>The genome of Nicotiana attenuata.</title>
        <authorList>
            <person name="Xu S."/>
            <person name="Brockmoeller T."/>
            <person name="Gaquerel E."/>
            <person name="Navarro A."/>
            <person name="Kuhl H."/>
            <person name="Gase K."/>
            <person name="Ling Z."/>
            <person name="Zhou W."/>
            <person name="Kreitzer C."/>
            <person name="Stanke M."/>
            <person name="Tang H."/>
            <person name="Lyons E."/>
            <person name="Pandey P."/>
            <person name="Pandey S.P."/>
            <person name="Timmermann B."/>
            <person name="Baldwin I.T."/>
        </authorList>
    </citation>
    <scope>NUCLEOTIDE SEQUENCE [LARGE SCALE GENOMIC DNA]</scope>
    <source>
        <strain evidence="1">UT</strain>
    </source>
</reference>
<protein>
    <recommendedName>
        <fullName evidence="3">Zinc finger GRF-type domain-containing protein</fullName>
    </recommendedName>
</protein>
<proteinExistence type="predicted"/>
<dbReference type="Proteomes" id="UP000187609">
    <property type="component" value="Unassembled WGS sequence"/>
</dbReference>
<evidence type="ECO:0000313" key="2">
    <source>
        <dbReference type="Proteomes" id="UP000187609"/>
    </source>
</evidence>
<keyword evidence="2" id="KW-1185">Reference proteome</keyword>
<organism evidence="1 2">
    <name type="scientific">Nicotiana attenuata</name>
    <name type="common">Coyote tobacco</name>
    <dbReference type="NCBI Taxonomy" id="49451"/>
    <lineage>
        <taxon>Eukaryota</taxon>
        <taxon>Viridiplantae</taxon>
        <taxon>Streptophyta</taxon>
        <taxon>Embryophyta</taxon>
        <taxon>Tracheophyta</taxon>
        <taxon>Spermatophyta</taxon>
        <taxon>Magnoliopsida</taxon>
        <taxon>eudicotyledons</taxon>
        <taxon>Gunneridae</taxon>
        <taxon>Pentapetalae</taxon>
        <taxon>asterids</taxon>
        <taxon>lamiids</taxon>
        <taxon>Solanales</taxon>
        <taxon>Solanaceae</taxon>
        <taxon>Nicotianoideae</taxon>
        <taxon>Nicotianeae</taxon>
        <taxon>Nicotiana</taxon>
    </lineage>
</organism>
<gene>
    <name evidence="1" type="ORF">A4A49_09508</name>
</gene>
<dbReference type="AlphaFoldDB" id="A0A1J6ISV5"/>
<sequence>MAESSSTSSRDLGDACACYCGLIANHFTATTPMNDGRRFYKCPRYESNGCRYGECRDEELSPYVSMFIYKKNITVDALRQERDKFRKMIDDMVGSKAGNLYNVSALVEKVSNLELKLKIWKKYMVMNYFCYICGLRNDVEKLCFVATKPTFLPIFFLFNTKIHSLPVMAEACPLQFGISFSYVSSFLADVCDFLLSHPYHEIWSSERDRELLKKSAGAGRQPDGSHS</sequence>
<dbReference type="PANTHER" id="PTHR33248">
    <property type="entry name" value="ZINC ION-BINDING PROTEIN"/>
    <property type="match status" value="1"/>
</dbReference>
<dbReference type="SMR" id="A0A1J6ISV5"/>
<comment type="caution">
    <text evidence="1">The sequence shown here is derived from an EMBL/GenBank/DDBJ whole genome shotgun (WGS) entry which is preliminary data.</text>
</comment>
<evidence type="ECO:0008006" key="3">
    <source>
        <dbReference type="Google" id="ProtNLM"/>
    </source>
</evidence>
<name>A0A1J6ISV5_NICAT</name>
<dbReference type="EMBL" id="MJEQ01037192">
    <property type="protein sequence ID" value="OIS98224.1"/>
    <property type="molecule type" value="Genomic_DNA"/>
</dbReference>
<evidence type="ECO:0000313" key="1">
    <source>
        <dbReference type="EMBL" id="OIS98224.1"/>
    </source>
</evidence>
<dbReference type="Gramene" id="OIS98224">
    <property type="protein sequence ID" value="OIS98224"/>
    <property type="gene ID" value="A4A49_09508"/>
</dbReference>